<dbReference type="GO" id="GO:0005178">
    <property type="term" value="F:integrin binding"/>
    <property type="evidence" value="ECO:0007669"/>
    <property type="project" value="TreeGrafter"/>
</dbReference>
<dbReference type="EMBL" id="CACRXK020021334">
    <property type="protein sequence ID" value="CAB4035746.1"/>
    <property type="molecule type" value="Genomic_DNA"/>
</dbReference>
<evidence type="ECO:0000256" key="9">
    <source>
        <dbReference type="ARBA" id="ARBA00023136"/>
    </source>
</evidence>
<evidence type="ECO:0000256" key="5">
    <source>
        <dbReference type="ARBA" id="ARBA00022729"/>
    </source>
</evidence>
<organism evidence="14 15">
    <name type="scientific">Paramuricea clavata</name>
    <name type="common">Red gorgonian</name>
    <name type="synonym">Violescent sea-whip</name>
    <dbReference type="NCBI Taxonomy" id="317549"/>
    <lineage>
        <taxon>Eukaryota</taxon>
        <taxon>Metazoa</taxon>
        <taxon>Cnidaria</taxon>
        <taxon>Anthozoa</taxon>
        <taxon>Octocorallia</taxon>
        <taxon>Malacalcyonacea</taxon>
        <taxon>Plexauridae</taxon>
        <taxon>Paramuricea</taxon>
    </lineage>
</organism>
<proteinExistence type="inferred from homology"/>
<evidence type="ECO:0008006" key="16">
    <source>
        <dbReference type="Google" id="ProtNLM"/>
    </source>
</evidence>
<sequence>GGSFPGQTCENVTIGETVNFTVSVTLENCPAGGKGYTQFSITTALGDKVPVKVTYLCDCDCSNKTVHNSTECSQQGSFTCGDCTCNPGHLGEKCDCPVFRKDEESEKCKASNSSNICSGRGECACGKCMCGEKFGGSSRIYGEFCECSDLLCDRDIDGNICGGRVQIV</sequence>
<evidence type="ECO:0000259" key="13">
    <source>
        <dbReference type="Pfam" id="PF23105"/>
    </source>
</evidence>
<evidence type="ECO:0000256" key="10">
    <source>
        <dbReference type="ARBA" id="ARBA00023157"/>
    </source>
</evidence>
<dbReference type="Gene3D" id="2.10.25.10">
    <property type="entry name" value="Laminin"/>
    <property type="match status" value="1"/>
</dbReference>
<evidence type="ECO:0000256" key="1">
    <source>
        <dbReference type="ARBA" id="ARBA00004479"/>
    </source>
</evidence>
<dbReference type="InterPro" id="IPR057243">
    <property type="entry name" value="Integrin_I-EGF_CS"/>
</dbReference>
<comment type="caution">
    <text evidence="14">The sequence shown here is derived from an EMBL/GenBank/DDBJ whole genome shotgun (WGS) entry which is preliminary data.</text>
</comment>
<evidence type="ECO:0000256" key="3">
    <source>
        <dbReference type="ARBA" id="ARBA00022536"/>
    </source>
</evidence>
<feature type="non-terminal residue" evidence="14">
    <location>
        <position position="168"/>
    </location>
</feature>
<accession>A0A6S7JSJ3</accession>
<dbReference type="InterPro" id="IPR015812">
    <property type="entry name" value="Integrin_bsu"/>
</dbReference>
<dbReference type="PANTHER" id="PTHR10082">
    <property type="entry name" value="INTEGRIN BETA SUBUNIT"/>
    <property type="match status" value="1"/>
</dbReference>
<keyword evidence="3" id="KW-0245">EGF-like domain</keyword>
<dbReference type="InterPro" id="IPR057073">
    <property type="entry name" value="EGF_integrin_2"/>
</dbReference>
<keyword evidence="6" id="KW-0677">Repeat</keyword>
<keyword evidence="11" id="KW-0325">Glycoprotein</keyword>
<name>A0A6S7JSJ3_PARCT</name>
<evidence type="ECO:0000256" key="2">
    <source>
        <dbReference type="ARBA" id="ARBA00007449"/>
    </source>
</evidence>
<dbReference type="GO" id="GO:0016477">
    <property type="term" value="P:cell migration"/>
    <property type="evidence" value="ECO:0007669"/>
    <property type="project" value="TreeGrafter"/>
</dbReference>
<reference evidence="14" key="1">
    <citation type="submission" date="2020-04" db="EMBL/GenBank/DDBJ databases">
        <authorList>
            <person name="Alioto T."/>
            <person name="Alioto T."/>
            <person name="Gomez Garrido J."/>
        </authorList>
    </citation>
    <scope>NUCLEOTIDE SEQUENCE</scope>
    <source>
        <strain evidence="14">A484AB</strain>
    </source>
</reference>
<comment type="subcellular location">
    <subcellularLocation>
        <location evidence="1">Membrane</location>
        <topology evidence="1">Single-pass type I membrane protein</topology>
    </subcellularLocation>
</comment>
<keyword evidence="7" id="KW-1133">Transmembrane helix</keyword>
<evidence type="ECO:0000313" key="15">
    <source>
        <dbReference type="Proteomes" id="UP001152795"/>
    </source>
</evidence>
<dbReference type="PANTHER" id="PTHR10082:SF60">
    <property type="entry name" value="INTEGRIN BETA-PS"/>
    <property type="match status" value="1"/>
</dbReference>
<dbReference type="GO" id="GO:0007160">
    <property type="term" value="P:cell-matrix adhesion"/>
    <property type="evidence" value="ECO:0007669"/>
    <property type="project" value="TreeGrafter"/>
</dbReference>
<keyword evidence="5" id="KW-0732">Signal</keyword>
<dbReference type="GO" id="GO:0033627">
    <property type="term" value="P:cell adhesion mediated by integrin"/>
    <property type="evidence" value="ECO:0007669"/>
    <property type="project" value="TreeGrafter"/>
</dbReference>
<protein>
    <recommendedName>
        <fullName evidence="16">Integrin beta epidermal growth factor-like domain-containing protein</fullName>
    </recommendedName>
</protein>
<keyword evidence="9" id="KW-0472">Membrane</keyword>
<evidence type="ECO:0000256" key="6">
    <source>
        <dbReference type="ARBA" id="ARBA00022737"/>
    </source>
</evidence>
<dbReference type="OrthoDB" id="5955754at2759"/>
<evidence type="ECO:0000313" key="14">
    <source>
        <dbReference type="EMBL" id="CAB4035746.1"/>
    </source>
</evidence>
<dbReference type="InterPro" id="IPR032695">
    <property type="entry name" value="Integrin_dom_sf"/>
</dbReference>
<evidence type="ECO:0000256" key="7">
    <source>
        <dbReference type="ARBA" id="ARBA00022989"/>
    </source>
</evidence>
<dbReference type="GO" id="GO:0098609">
    <property type="term" value="P:cell-cell adhesion"/>
    <property type="evidence" value="ECO:0007669"/>
    <property type="project" value="TreeGrafter"/>
</dbReference>
<evidence type="ECO:0000256" key="4">
    <source>
        <dbReference type="ARBA" id="ARBA00022692"/>
    </source>
</evidence>
<dbReference type="Proteomes" id="UP001152795">
    <property type="component" value="Unassembled WGS sequence"/>
</dbReference>
<dbReference type="GO" id="GO:0005925">
    <property type="term" value="C:focal adhesion"/>
    <property type="evidence" value="ECO:0007669"/>
    <property type="project" value="TreeGrafter"/>
</dbReference>
<dbReference type="FunFam" id="2.10.25.10:FF:000075">
    <property type="entry name" value="Integrin beta"/>
    <property type="match status" value="1"/>
</dbReference>
<evidence type="ECO:0000256" key="8">
    <source>
        <dbReference type="ARBA" id="ARBA00023037"/>
    </source>
</evidence>
<dbReference type="AlphaFoldDB" id="A0A6S7JSJ3"/>
<dbReference type="GO" id="GO:0008305">
    <property type="term" value="C:integrin complex"/>
    <property type="evidence" value="ECO:0007669"/>
    <property type="project" value="TreeGrafter"/>
</dbReference>
<dbReference type="Gene3D" id="2.60.40.1510">
    <property type="entry name" value="ntegrin, alpha v. Chain A, domain 3"/>
    <property type="match status" value="1"/>
</dbReference>
<feature type="domain" description="Integrin beta epidermal growth factor-like" evidence="13">
    <location>
        <begin position="103"/>
        <end position="146"/>
    </location>
</feature>
<evidence type="ECO:0000259" key="12">
    <source>
        <dbReference type="Pfam" id="PF18372"/>
    </source>
</evidence>
<dbReference type="Pfam" id="PF23105">
    <property type="entry name" value="EGF_integrin"/>
    <property type="match status" value="1"/>
</dbReference>
<dbReference type="PROSITE" id="PS00243">
    <property type="entry name" value="I_EGF_1"/>
    <property type="match status" value="1"/>
</dbReference>
<comment type="similarity">
    <text evidence="2">Belongs to the integrin beta chain family.</text>
</comment>
<dbReference type="GO" id="GO:0009986">
    <property type="term" value="C:cell surface"/>
    <property type="evidence" value="ECO:0007669"/>
    <property type="project" value="TreeGrafter"/>
</dbReference>
<keyword evidence="10" id="KW-1015">Disulfide bond</keyword>
<keyword evidence="4" id="KW-0812">Transmembrane</keyword>
<keyword evidence="15" id="KW-1185">Reference proteome</keyword>
<dbReference type="SUPFAM" id="SSF69179">
    <property type="entry name" value="Integrin domains"/>
    <property type="match status" value="1"/>
</dbReference>
<feature type="domain" description="Integrin beta epidermal growth factor-like" evidence="12">
    <location>
        <begin position="61"/>
        <end position="89"/>
    </location>
</feature>
<keyword evidence="8" id="KW-0401">Integrin</keyword>
<dbReference type="Pfam" id="PF18372">
    <property type="entry name" value="I-EGF_1"/>
    <property type="match status" value="1"/>
</dbReference>
<dbReference type="InterPro" id="IPR040622">
    <property type="entry name" value="EGF_integrin_1"/>
</dbReference>
<evidence type="ECO:0000256" key="11">
    <source>
        <dbReference type="ARBA" id="ARBA00023180"/>
    </source>
</evidence>
<dbReference type="GO" id="GO:0007229">
    <property type="term" value="P:integrin-mediated signaling pathway"/>
    <property type="evidence" value="ECO:0007669"/>
    <property type="project" value="UniProtKB-KW"/>
</dbReference>
<gene>
    <name evidence="14" type="ORF">PACLA_8A068521</name>
</gene>